<dbReference type="Gene3D" id="1.10.3210.10">
    <property type="entry name" value="Hypothetical protein af1432"/>
    <property type="match status" value="1"/>
</dbReference>
<keyword evidence="2" id="KW-1185">Reference proteome</keyword>
<dbReference type="PANTHER" id="PTHR35569">
    <property type="entry name" value="CYANAMIDE HYDRATASE DDI2-RELATED"/>
    <property type="match status" value="1"/>
</dbReference>
<dbReference type="AlphaFoldDB" id="A0A9P4V1G0"/>
<dbReference type="SUPFAM" id="SSF109604">
    <property type="entry name" value="HD-domain/PDEase-like"/>
    <property type="match status" value="1"/>
</dbReference>
<evidence type="ECO:0000313" key="1">
    <source>
        <dbReference type="EMBL" id="KAF2736317.1"/>
    </source>
</evidence>
<dbReference type="OrthoDB" id="2378324at2759"/>
<reference evidence="1" key="1">
    <citation type="journal article" date="2020" name="Stud. Mycol.">
        <title>101 Dothideomycetes genomes: a test case for predicting lifestyles and emergence of pathogens.</title>
        <authorList>
            <person name="Haridas S."/>
            <person name="Albert R."/>
            <person name="Binder M."/>
            <person name="Bloem J."/>
            <person name="Labutti K."/>
            <person name="Salamov A."/>
            <person name="Andreopoulos B."/>
            <person name="Baker S."/>
            <person name="Barry K."/>
            <person name="Bills G."/>
            <person name="Bluhm B."/>
            <person name="Cannon C."/>
            <person name="Castanera R."/>
            <person name="Culley D."/>
            <person name="Daum C."/>
            <person name="Ezra D."/>
            <person name="Gonzalez J."/>
            <person name="Henrissat B."/>
            <person name="Kuo A."/>
            <person name="Liang C."/>
            <person name="Lipzen A."/>
            <person name="Lutzoni F."/>
            <person name="Magnuson J."/>
            <person name="Mondo S."/>
            <person name="Nolan M."/>
            <person name="Ohm R."/>
            <person name="Pangilinan J."/>
            <person name="Park H.-J."/>
            <person name="Ramirez L."/>
            <person name="Alfaro M."/>
            <person name="Sun H."/>
            <person name="Tritt A."/>
            <person name="Yoshinaga Y."/>
            <person name="Zwiers L.-H."/>
            <person name="Turgeon B."/>
            <person name="Goodwin S."/>
            <person name="Spatafora J."/>
            <person name="Crous P."/>
            <person name="Grigoriev I."/>
        </authorList>
    </citation>
    <scope>NUCLEOTIDE SEQUENCE</scope>
    <source>
        <strain evidence="1">CBS 125425</strain>
    </source>
</reference>
<accession>A0A9P4V1G0</accession>
<evidence type="ECO:0008006" key="3">
    <source>
        <dbReference type="Google" id="ProtNLM"/>
    </source>
</evidence>
<dbReference type="EMBL" id="ML996126">
    <property type="protein sequence ID" value="KAF2736317.1"/>
    <property type="molecule type" value="Genomic_DNA"/>
</dbReference>
<evidence type="ECO:0000313" key="2">
    <source>
        <dbReference type="Proteomes" id="UP000799444"/>
    </source>
</evidence>
<protein>
    <recommendedName>
        <fullName evidence="3">HD domain-containing protein</fullName>
    </recommendedName>
</protein>
<sequence>MSTRILAGIRVPDTSLISKILAYAREVMDDGGYKHVMRSWLIGSAIISHMASDMQQAIDLEVFAASTVLHDLGWMIENPLLSSPDKCFEVDGANGAREFLLKQGEKGHWDKHRLQLVWDAIALHTHPTVFAYKEPEVALAGAAIFTELMGVKVAQGAMGESVITITEQEFDGIAEEFPREGLKTHITGVLCGICKKKPQTTYSNFVGEVGEKYLDGYSREGMRFVDMLDKYVPE</sequence>
<organism evidence="1 2">
    <name type="scientific">Polyplosphaeria fusca</name>
    <dbReference type="NCBI Taxonomy" id="682080"/>
    <lineage>
        <taxon>Eukaryota</taxon>
        <taxon>Fungi</taxon>
        <taxon>Dikarya</taxon>
        <taxon>Ascomycota</taxon>
        <taxon>Pezizomycotina</taxon>
        <taxon>Dothideomycetes</taxon>
        <taxon>Pleosporomycetidae</taxon>
        <taxon>Pleosporales</taxon>
        <taxon>Tetraplosphaeriaceae</taxon>
        <taxon>Polyplosphaeria</taxon>
    </lineage>
</organism>
<dbReference type="PANTHER" id="PTHR35569:SF1">
    <property type="entry name" value="CYANAMIDE HYDRATASE DDI2-RELATED"/>
    <property type="match status" value="1"/>
</dbReference>
<gene>
    <name evidence="1" type="ORF">EJ04DRAFT_511138</name>
</gene>
<comment type="caution">
    <text evidence="1">The sequence shown here is derived from an EMBL/GenBank/DDBJ whole genome shotgun (WGS) entry which is preliminary data.</text>
</comment>
<proteinExistence type="predicted"/>
<name>A0A9P4V1G0_9PLEO</name>
<dbReference type="Proteomes" id="UP000799444">
    <property type="component" value="Unassembled WGS sequence"/>
</dbReference>